<accession>A0A1V9XV27</accession>
<evidence type="ECO:0000256" key="2">
    <source>
        <dbReference type="ARBA" id="ARBA00022801"/>
    </source>
</evidence>
<dbReference type="GO" id="GO:0005737">
    <property type="term" value="C:cytoplasm"/>
    <property type="evidence" value="ECO:0007669"/>
    <property type="project" value="TreeGrafter"/>
</dbReference>
<gene>
    <name evidence="3" type="ORF">BIW11_07199</name>
</gene>
<dbReference type="PANTHER" id="PTHR23422:SF11">
    <property type="entry name" value="DIPEPTIDYL PEPTIDASE 3"/>
    <property type="match status" value="1"/>
</dbReference>
<evidence type="ECO:0000313" key="3">
    <source>
        <dbReference type="EMBL" id="OQR77291.1"/>
    </source>
</evidence>
<feature type="non-terminal residue" evidence="3">
    <location>
        <position position="1"/>
    </location>
</feature>
<evidence type="ECO:0000313" key="4">
    <source>
        <dbReference type="Proteomes" id="UP000192247"/>
    </source>
</evidence>
<dbReference type="GO" id="GO:0008239">
    <property type="term" value="F:dipeptidyl-peptidase activity"/>
    <property type="evidence" value="ECO:0007669"/>
    <property type="project" value="TreeGrafter"/>
</dbReference>
<name>A0A1V9XV27_9ACAR</name>
<dbReference type="AlphaFoldDB" id="A0A1V9XV27"/>
<sequence>KDVRAVYGVKNYAFMNVAFMQSSCNNPPFLQAQDLKTVQHLSQEVALVRTALHDFLSHSSVRYFMETPEGKFNFRRSAFNIHADKMVGKWYKPGETFENVFGPLGGVIKESRAEALYLYISYTKESMETGFDFGDTWEAVSHSCWLTLITKMLQDFTTYTSEGWQNSKNQGRYVLLRYLMQEAPGLINITMSDDEGLIVSIVRTERDNAMNALSAFLQKLQIFIATADNSAARELIDTYSHVEKEPDGFFNNVLKHVVKVRSTRCVAIQPNLVMKGSSVVFTDHKNTKEGFLESWKDRFTKEEADILLTEALSQIDKAFSK</sequence>
<proteinExistence type="predicted"/>
<dbReference type="Pfam" id="PF03571">
    <property type="entry name" value="Peptidase_M49"/>
    <property type="match status" value="1"/>
</dbReference>
<keyword evidence="2" id="KW-0378">Hydrolase</keyword>
<organism evidence="3 4">
    <name type="scientific">Tropilaelaps mercedesae</name>
    <dbReference type="NCBI Taxonomy" id="418985"/>
    <lineage>
        <taxon>Eukaryota</taxon>
        <taxon>Metazoa</taxon>
        <taxon>Ecdysozoa</taxon>
        <taxon>Arthropoda</taxon>
        <taxon>Chelicerata</taxon>
        <taxon>Arachnida</taxon>
        <taxon>Acari</taxon>
        <taxon>Parasitiformes</taxon>
        <taxon>Mesostigmata</taxon>
        <taxon>Gamasina</taxon>
        <taxon>Dermanyssoidea</taxon>
        <taxon>Laelapidae</taxon>
        <taxon>Tropilaelaps</taxon>
    </lineage>
</organism>
<protein>
    <submittedName>
        <fullName evidence="3">Dipeptidyl peptidase 3-like</fullName>
    </submittedName>
</protein>
<dbReference type="EMBL" id="MNPL01003736">
    <property type="protein sequence ID" value="OQR77291.1"/>
    <property type="molecule type" value="Genomic_DNA"/>
</dbReference>
<dbReference type="GO" id="GO:0046872">
    <property type="term" value="F:metal ion binding"/>
    <property type="evidence" value="ECO:0007669"/>
    <property type="project" value="UniProtKB-KW"/>
</dbReference>
<dbReference type="Proteomes" id="UP000192247">
    <property type="component" value="Unassembled WGS sequence"/>
</dbReference>
<dbReference type="InterPro" id="IPR039461">
    <property type="entry name" value="Peptidase_M49"/>
</dbReference>
<keyword evidence="4" id="KW-1185">Reference proteome</keyword>
<evidence type="ECO:0000256" key="1">
    <source>
        <dbReference type="ARBA" id="ARBA00022723"/>
    </source>
</evidence>
<comment type="caution">
    <text evidence="3">The sequence shown here is derived from an EMBL/GenBank/DDBJ whole genome shotgun (WGS) entry which is preliminary data.</text>
</comment>
<reference evidence="3 4" key="1">
    <citation type="journal article" date="2017" name="Gigascience">
        <title>Draft genome of the honey bee ectoparasitic mite, Tropilaelaps mercedesae, is shaped by the parasitic life history.</title>
        <authorList>
            <person name="Dong X."/>
            <person name="Armstrong S.D."/>
            <person name="Xia D."/>
            <person name="Makepeace B.L."/>
            <person name="Darby A.C."/>
            <person name="Kadowaki T."/>
        </authorList>
    </citation>
    <scope>NUCLEOTIDE SEQUENCE [LARGE SCALE GENOMIC DNA]</scope>
    <source>
        <strain evidence="3">Wuxi-XJTLU</strain>
    </source>
</reference>
<dbReference type="InParanoid" id="A0A1V9XV27"/>
<dbReference type="OrthoDB" id="4694525at2759"/>
<dbReference type="STRING" id="418985.A0A1V9XV27"/>
<keyword evidence="1" id="KW-0479">Metal-binding</keyword>
<dbReference type="PANTHER" id="PTHR23422">
    <property type="entry name" value="DIPEPTIDYL PEPTIDASE III-RELATED"/>
    <property type="match status" value="1"/>
</dbReference>